<keyword evidence="21" id="KW-1185">Reference proteome</keyword>
<dbReference type="PROSITE" id="PS50853">
    <property type="entry name" value="FN3"/>
    <property type="match status" value="2"/>
</dbReference>
<dbReference type="InterPro" id="IPR003961">
    <property type="entry name" value="FN3_dom"/>
</dbReference>
<dbReference type="InterPro" id="IPR008979">
    <property type="entry name" value="Galactose-bd-like_sf"/>
</dbReference>
<evidence type="ECO:0000256" key="4">
    <source>
        <dbReference type="ARBA" id="ARBA00022692"/>
    </source>
</evidence>
<feature type="chain" id="PRO_5047003569" description="receptor protein-tyrosine kinase" evidence="16">
    <location>
        <begin position="16"/>
        <end position="922"/>
    </location>
</feature>
<dbReference type="PROSITE" id="PS00107">
    <property type="entry name" value="PROTEIN_KINASE_ATP"/>
    <property type="match status" value="1"/>
</dbReference>
<evidence type="ECO:0000259" key="19">
    <source>
        <dbReference type="PROSITE" id="PS51550"/>
    </source>
</evidence>
<dbReference type="Gene3D" id="2.10.50.10">
    <property type="entry name" value="Tumor Necrosis Factor Receptor, subunit A, domain 2"/>
    <property type="match status" value="1"/>
</dbReference>
<evidence type="ECO:0000256" key="5">
    <source>
        <dbReference type="ARBA" id="ARBA00022737"/>
    </source>
</evidence>
<dbReference type="SMART" id="SM00219">
    <property type="entry name" value="TyrKc"/>
    <property type="match status" value="1"/>
</dbReference>
<dbReference type="InterPro" id="IPR036116">
    <property type="entry name" value="FN3_sf"/>
</dbReference>
<dbReference type="InterPro" id="IPR017441">
    <property type="entry name" value="Protein_kinase_ATP_BS"/>
</dbReference>
<dbReference type="Gene3D" id="1.10.510.10">
    <property type="entry name" value="Transferase(Phosphotransferase) domain 1"/>
    <property type="match status" value="1"/>
</dbReference>
<evidence type="ECO:0000256" key="10">
    <source>
        <dbReference type="ARBA" id="ARBA00023136"/>
    </source>
</evidence>
<dbReference type="Pfam" id="PF07714">
    <property type="entry name" value="PK_Tyr_Ser-Thr"/>
    <property type="match status" value="1"/>
</dbReference>
<dbReference type="EC" id="2.7.10.1" evidence="2"/>
<keyword evidence="12" id="KW-0675">Receptor</keyword>
<dbReference type="InterPro" id="IPR020635">
    <property type="entry name" value="Tyr_kinase_cat_dom"/>
</dbReference>
<dbReference type="SUPFAM" id="SSF49265">
    <property type="entry name" value="Fibronectin type III"/>
    <property type="match status" value="1"/>
</dbReference>
<evidence type="ECO:0000256" key="2">
    <source>
        <dbReference type="ARBA" id="ARBA00011902"/>
    </source>
</evidence>
<proteinExistence type="predicted"/>
<evidence type="ECO:0000256" key="6">
    <source>
        <dbReference type="ARBA" id="ARBA00022741"/>
    </source>
</evidence>
<evidence type="ECO:0000256" key="12">
    <source>
        <dbReference type="ARBA" id="ARBA00023170"/>
    </source>
</evidence>
<feature type="compositionally biased region" description="Polar residues" evidence="14">
    <location>
        <begin position="912"/>
        <end position="922"/>
    </location>
</feature>
<dbReference type="CDD" id="cd00063">
    <property type="entry name" value="FN3"/>
    <property type="match status" value="2"/>
</dbReference>
<protein>
    <recommendedName>
        <fullName evidence="2">receptor protein-tyrosine kinase</fullName>
        <ecNumber evidence="2">2.7.10.1</ecNumber>
    </recommendedName>
</protein>
<keyword evidence="10 15" id="KW-0472">Membrane</keyword>
<dbReference type="SUPFAM" id="SSF49785">
    <property type="entry name" value="Galactose-binding domain-like"/>
    <property type="match status" value="1"/>
</dbReference>
<keyword evidence="9 15" id="KW-1133">Transmembrane helix</keyword>
<dbReference type="Gene3D" id="2.60.120.260">
    <property type="entry name" value="Galactose-binding domain-like"/>
    <property type="match status" value="1"/>
</dbReference>
<keyword evidence="3" id="KW-0808">Transferase</keyword>
<comment type="subcellular location">
    <subcellularLocation>
        <location evidence="1">Membrane</location>
        <topology evidence="1">Single-pass type I membrane protein</topology>
    </subcellularLocation>
</comment>
<name>A0ABN7T714_OIKDI</name>
<feature type="domain" description="Fibronectin type-III" evidence="18">
    <location>
        <begin position="457"/>
        <end position="545"/>
    </location>
</feature>
<evidence type="ECO:0000256" key="13">
    <source>
        <dbReference type="PROSITE-ProRule" id="PRU10141"/>
    </source>
</evidence>
<feature type="domain" description="Fibronectin type-III" evidence="18">
    <location>
        <begin position="348"/>
        <end position="453"/>
    </location>
</feature>
<feature type="binding site" evidence="13">
    <location>
        <position position="660"/>
    </location>
    <ligand>
        <name>ATP</name>
        <dbReference type="ChEBI" id="CHEBI:30616"/>
    </ligand>
</feature>
<dbReference type="Gene3D" id="2.60.40.10">
    <property type="entry name" value="Immunoglobulins"/>
    <property type="match status" value="2"/>
</dbReference>
<evidence type="ECO:0000313" key="20">
    <source>
        <dbReference type="EMBL" id="CAG5112800.1"/>
    </source>
</evidence>
<dbReference type="InterPro" id="IPR008266">
    <property type="entry name" value="Tyr_kinase_AS"/>
</dbReference>
<keyword evidence="11" id="KW-0829">Tyrosine-protein kinase</keyword>
<feature type="region of interest" description="Disordered" evidence="14">
    <location>
        <begin position="901"/>
        <end position="922"/>
    </location>
</feature>
<evidence type="ECO:0000256" key="3">
    <source>
        <dbReference type="ARBA" id="ARBA00022679"/>
    </source>
</evidence>
<dbReference type="PANTHER" id="PTHR46877">
    <property type="entry name" value="EPH RECEPTOR A5"/>
    <property type="match status" value="1"/>
</dbReference>
<organism evidence="20 21">
    <name type="scientific">Oikopleura dioica</name>
    <name type="common">Tunicate</name>
    <dbReference type="NCBI Taxonomy" id="34765"/>
    <lineage>
        <taxon>Eukaryota</taxon>
        <taxon>Metazoa</taxon>
        <taxon>Chordata</taxon>
        <taxon>Tunicata</taxon>
        <taxon>Appendicularia</taxon>
        <taxon>Copelata</taxon>
        <taxon>Oikopleuridae</taxon>
        <taxon>Oikopleura</taxon>
    </lineage>
</organism>
<dbReference type="PROSITE" id="PS00109">
    <property type="entry name" value="PROTEIN_KINASE_TYR"/>
    <property type="match status" value="1"/>
</dbReference>
<dbReference type="Pfam" id="PF00041">
    <property type="entry name" value="fn3"/>
    <property type="match status" value="1"/>
</dbReference>
<accession>A0ABN7T714</accession>
<dbReference type="InterPro" id="IPR050449">
    <property type="entry name" value="Ephrin_rcpt_TKs"/>
</dbReference>
<dbReference type="InterPro" id="IPR011009">
    <property type="entry name" value="Kinase-like_dom_sf"/>
</dbReference>
<dbReference type="PRINTS" id="PR00109">
    <property type="entry name" value="TYRKINASE"/>
</dbReference>
<dbReference type="InterPro" id="IPR013783">
    <property type="entry name" value="Ig-like_fold"/>
</dbReference>
<keyword evidence="5" id="KW-0677">Repeat</keyword>
<dbReference type="PANTHER" id="PTHR46877:SF14">
    <property type="entry name" value="RECEPTOR PROTEIN-TYROSINE KINASE"/>
    <property type="match status" value="1"/>
</dbReference>
<feature type="region of interest" description="Disordered" evidence="14">
    <location>
        <begin position="578"/>
        <end position="599"/>
    </location>
</feature>
<evidence type="ECO:0000256" key="7">
    <source>
        <dbReference type="ARBA" id="ARBA00022777"/>
    </source>
</evidence>
<dbReference type="SUPFAM" id="SSF57184">
    <property type="entry name" value="Growth factor receptor domain"/>
    <property type="match status" value="1"/>
</dbReference>
<keyword evidence="7" id="KW-0418">Kinase</keyword>
<keyword evidence="4 15" id="KW-0812">Transmembrane</keyword>
<dbReference type="PROSITE" id="PS50011">
    <property type="entry name" value="PROTEIN_KINASE_DOM"/>
    <property type="match status" value="1"/>
</dbReference>
<keyword evidence="8 13" id="KW-0067">ATP-binding</keyword>
<feature type="domain" description="Eph LBD" evidence="19">
    <location>
        <begin position="34"/>
        <end position="228"/>
    </location>
</feature>
<dbReference type="Pfam" id="PF01404">
    <property type="entry name" value="Ephrin_lbd"/>
    <property type="match status" value="1"/>
</dbReference>
<dbReference type="Proteomes" id="UP001158576">
    <property type="component" value="Chromosome 2"/>
</dbReference>
<dbReference type="SMART" id="SM00615">
    <property type="entry name" value="EPH_lbd"/>
    <property type="match status" value="1"/>
</dbReference>
<dbReference type="InterPro" id="IPR000719">
    <property type="entry name" value="Prot_kinase_dom"/>
</dbReference>
<evidence type="ECO:0000256" key="1">
    <source>
        <dbReference type="ARBA" id="ARBA00004479"/>
    </source>
</evidence>
<dbReference type="InterPro" id="IPR016257">
    <property type="entry name" value="Tyr_kinase_ephrin_rcpt"/>
</dbReference>
<reference evidence="20 21" key="1">
    <citation type="submission" date="2021-04" db="EMBL/GenBank/DDBJ databases">
        <authorList>
            <person name="Bliznina A."/>
        </authorList>
    </citation>
    <scope>NUCLEOTIDE SEQUENCE [LARGE SCALE GENOMIC DNA]</scope>
</reference>
<dbReference type="InterPro" id="IPR001245">
    <property type="entry name" value="Ser-Thr/Tyr_kinase_cat_dom"/>
</dbReference>
<evidence type="ECO:0000256" key="15">
    <source>
        <dbReference type="SAM" id="Phobius"/>
    </source>
</evidence>
<evidence type="ECO:0000256" key="11">
    <source>
        <dbReference type="ARBA" id="ARBA00023137"/>
    </source>
</evidence>
<feature type="transmembrane region" description="Helical" evidence="15">
    <location>
        <begin position="547"/>
        <end position="571"/>
    </location>
</feature>
<evidence type="ECO:0000256" key="14">
    <source>
        <dbReference type="SAM" id="MobiDB-lite"/>
    </source>
</evidence>
<dbReference type="InterPro" id="IPR001090">
    <property type="entry name" value="Ephrin_rcpt_lig-bd_dom"/>
</dbReference>
<feature type="domain" description="Protein kinase" evidence="17">
    <location>
        <begin position="628"/>
        <end position="890"/>
    </location>
</feature>
<keyword evidence="6 13" id="KW-0547">Nucleotide-binding</keyword>
<feature type="signal peptide" evidence="16">
    <location>
        <begin position="1"/>
        <end position="15"/>
    </location>
</feature>
<gene>
    <name evidence="20" type="ORF">OKIOD_LOCUS15740</name>
</gene>
<dbReference type="SUPFAM" id="SSF56112">
    <property type="entry name" value="Protein kinase-like (PK-like)"/>
    <property type="match status" value="1"/>
</dbReference>
<dbReference type="InterPro" id="IPR009030">
    <property type="entry name" value="Growth_fac_rcpt_cys_sf"/>
</dbReference>
<evidence type="ECO:0000256" key="8">
    <source>
        <dbReference type="ARBA" id="ARBA00022840"/>
    </source>
</evidence>
<evidence type="ECO:0000256" key="9">
    <source>
        <dbReference type="ARBA" id="ARBA00022989"/>
    </source>
</evidence>
<evidence type="ECO:0000259" key="17">
    <source>
        <dbReference type="PROSITE" id="PS50011"/>
    </source>
</evidence>
<evidence type="ECO:0000259" key="18">
    <source>
        <dbReference type="PROSITE" id="PS50853"/>
    </source>
</evidence>
<dbReference type="EMBL" id="OU015567">
    <property type="protein sequence ID" value="CAG5112800.1"/>
    <property type="molecule type" value="Genomic_DNA"/>
</dbReference>
<keyword evidence="16" id="KW-0732">Signal</keyword>
<sequence length="922" mass="102877">MIGEWAIILLSSVQAVRISRAVRTDSVTGEPPGIYELEDTWKYTTSLNWTTFNQYSEEDDDSSYDYYDYFFTENWSDSTGPDGHRVYSVCDVNKAKTVWSDQWLRTKYVKIPAELRDAEISIQVDYAFPDCPLNGDCKYTFEVFKLERDTDSAGDISPAWSDSSYDKLKTIAAQEHFQQGDSSAQMTTETLTFKSSKVGFYVAFKTRQSCVSISRMRAFVKVCPERNIDLAVFPKIPSIEGHHVTVAGHCVPNAVPAHPNVPITGKCVDMKTYTTTPNLCECLDGYERFGNLCKPCPVDTFRKGKTEKCRPCPDNRESFGRAAVCECKPGFRADSNSDDKKDKCYRPASTPIINSPHSATDDKSITLSVVPPVDQAEYEPDTDFRYEVTICTVSNAPTCPWTNEHISQSRMDLRRFDRLQPDTKYEVTITAVNRVTAYRDHNSMKKTFTTKQTPLGRVLGLTMDQSRDKKTLLIQWEPPKEGQVDHYRVEFTNSAGDEHSATISAPSFNITDIVPNMKYRARVTPVNAAGAGKTTEVVEVTEDDAPAMTMVIAAGLGLVLVMLIVVCAILCRKGVRKEDKKDSQSGTGSTVPFLPDQAILPTSPNAYDTGPSPFGAFGKLEVKPGTFHVTEEKIGEGEFSSVHKGYLTTDSGMRIPVAVKSLKSGVGMRYKSDFLDEGQVLNGFDHPQIIALKGVVTRSMPLMIMTEYMENGSLDNFLRNNRNGISVLEMVNILYDVASGMAYLQDKGFIHRDLAARNILIDATRHAKIADFGLGRIVEANDPNATYNALGGKIAIKWTAPEAISAKAFSHGSDVWSFGVLMWEVMSYGEAPYWDMTNDAVIRNITNGQRLPQPYGCPDAIYEIMRDCWKHKQEDRPGFKQLKKMLFDLLQKPELLSTAAHMPPQIPHSDSRQSSSLYTTLS</sequence>
<dbReference type="SMART" id="SM00060">
    <property type="entry name" value="FN3"/>
    <property type="match status" value="2"/>
</dbReference>
<dbReference type="PROSITE" id="PS51550">
    <property type="entry name" value="EPH_LBD"/>
    <property type="match status" value="1"/>
</dbReference>
<evidence type="ECO:0000256" key="16">
    <source>
        <dbReference type="SAM" id="SignalP"/>
    </source>
</evidence>
<evidence type="ECO:0000313" key="21">
    <source>
        <dbReference type="Proteomes" id="UP001158576"/>
    </source>
</evidence>
<dbReference type="PIRSF" id="PIRSF000666">
    <property type="entry name" value="TyrPK_ephrin_receptor"/>
    <property type="match status" value="1"/>
</dbReference>